<dbReference type="Proteomes" id="UP000619295">
    <property type="component" value="Unassembled WGS sequence"/>
</dbReference>
<dbReference type="SMART" id="SM00797">
    <property type="entry name" value="AHS2"/>
    <property type="match status" value="1"/>
</dbReference>
<dbReference type="GO" id="GO:0016787">
    <property type="term" value="F:hydrolase activity"/>
    <property type="evidence" value="ECO:0007669"/>
    <property type="project" value="UniProtKB-KW"/>
</dbReference>
<dbReference type="PANTHER" id="PTHR43309:SF3">
    <property type="entry name" value="5-OXOPROLINASE SUBUNIT C"/>
    <property type="match status" value="1"/>
</dbReference>
<keyword evidence="2" id="KW-0378">Hydrolase</keyword>
<dbReference type="RefSeq" id="WP_191124218.1">
    <property type="nucleotide sequence ID" value="NZ_JACXWY010000005.1"/>
</dbReference>
<dbReference type="PANTHER" id="PTHR43309">
    <property type="entry name" value="5-OXOPROLINASE SUBUNIT C"/>
    <property type="match status" value="1"/>
</dbReference>
<evidence type="ECO:0000256" key="1">
    <source>
        <dbReference type="ARBA" id="ARBA00022741"/>
    </source>
</evidence>
<dbReference type="EMBL" id="JACXWY010000005">
    <property type="protein sequence ID" value="MBD3846253.1"/>
    <property type="molecule type" value="Genomic_DNA"/>
</dbReference>
<keyword evidence="6" id="KW-1185">Reference proteome</keyword>
<evidence type="ECO:0000256" key="2">
    <source>
        <dbReference type="ARBA" id="ARBA00022801"/>
    </source>
</evidence>
<dbReference type="Pfam" id="PF02626">
    <property type="entry name" value="CT_A_B"/>
    <property type="match status" value="1"/>
</dbReference>
<sequence length="341" mass="34704">MTGTLSILSAGPGSTVQDGGRHGYLRYGVTGAGPMDPLAHAVANRALGNPAGAAAIEVSLGGIEITAEEAPLTVAVAGGAFSATLDGQALPPAVVVHLEPGVQLRLRAGAAGCWCYLAVAGGLDLPLVLGSASTHTRTGIGGLEGRALAAGDRLATGTPARVSVAAGAIQAPLLERPAETIRVILGPQDDFFAPDQIASFLAGPWTVSARGDRMACFLEGPKLTHLRSYNITSDGIAMGAIQVPGEGQPIILMADRQSTGGYPKIATIIGPDLGRLAQARPGSTLCFRSVSHAEAVAARAEEQAFLAGAIPVEPLIRTRFTSEFLLGLNLVDGYVDAHAQA</sequence>
<evidence type="ECO:0000313" key="6">
    <source>
        <dbReference type="Proteomes" id="UP000619295"/>
    </source>
</evidence>
<evidence type="ECO:0000256" key="3">
    <source>
        <dbReference type="ARBA" id="ARBA00022840"/>
    </source>
</evidence>
<protein>
    <submittedName>
        <fullName evidence="5">Biotin-dependent carboxyltransferase family protein</fullName>
    </submittedName>
</protein>
<organism evidence="5 6">
    <name type="scientific">Bosea spartocytisi</name>
    <dbReference type="NCBI Taxonomy" id="2773451"/>
    <lineage>
        <taxon>Bacteria</taxon>
        <taxon>Pseudomonadati</taxon>
        <taxon>Pseudomonadota</taxon>
        <taxon>Alphaproteobacteria</taxon>
        <taxon>Hyphomicrobiales</taxon>
        <taxon>Boseaceae</taxon>
        <taxon>Bosea</taxon>
    </lineage>
</organism>
<evidence type="ECO:0000313" key="5">
    <source>
        <dbReference type="EMBL" id="MBD3846253.1"/>
    </source>
</evidence>
<dbReference type="InterPro" id="IPR052708">
    <property type="entry name" value="PxpC"/>
</dbReference>
<feature type="domain" description="Carboxyltransferase" evidence="4">
    <location>
        <begin position="26"/>
        <end position="305"/>
    </location>
</feature>
<evidence type="ECO:0000259" key="4">
    <source>
        <dbReference type="SMART" id="SM00797"/>
    </source>
</evidence>
<reference evidence="5" key="1">
    <citation type="submission" date="2020-09" db="EMBL/GenBank/DDBJ databases">
        <title>Bosea spartocytisi sp. nov. a root nodule endophyte of Spartocytisus supranubius in the high mountain ecosystem fo the Teide National Park (Canary Islands, Spain).</title>
        <authorList>
            <person name="Pulido-Suarez L."/>
            <person name="Peix A."/>
            <person name="Igual J.M."/>
            <person name="Socas-Perez N."/>
            <person name="Velazquez E."/>
            <person name="Flores-Felix J.D."/>
            <person name="Leon-Barrios M."/>
        </authorList>
    </citation>
    <scope>NUCLEOTIDE SEQUENCE</scope>
    <source>
        <strain evidence="5">SSUT16</strain>
    </source>
</reference>
<gene>
    <name evidence="5" type="ORF">IED13_11135</name>
</gene>
<name>A0A927I1B1_9HYPH</name>
<dbReference type="GO" id="GO:0005524">
    <property type="term" value="F:ATP binding"/>
    <property type="evidence" value="ECO:0007669"/>
    <property type="project" value="UniProtKB-KW"/>
</dbReference>
<keyword evidence="3" id="KW-0067">ATP-binding</keyword>
<dbReference type="Gene3D" id="2.40.100.10">
    <property type="entry name" value="Cyclophilin-like"/>
    <property type="match status" value="1"/>
</dbReference>
<dbReference type="SUPFAM" id="SSF50891">
    <property type="entry name" value="Cyclophilin-like"/>
    <property type="match status" value="1"/>
</dbReference>
<dbReference type="InterPro" id="IPR029000">
    <property type="entry name" value="Cyclophilin-like_dom_sf"/>
</dbReference>
<comment type="caution">
    <text evidence="5">The sequence shown here is derived from an EMBL/GenBank/DDBJ whole genome shotgun (WGS) entry which is preliminary data.</text>
</comment>
<dbReference type="AlphaFoldDB" id="A0A927I1B1"/>
<accession>A0A927I1B1</accession>
<dbReference type="NCBIfam" id="TIGR00724">
    <property type="entry name" value="urea_amlyse_rel"/>
    <property type="match status" value="1"/>
</dbReference>
<proteinExistence type="predicted"/>
<keyword evidence="1" id="KW-0547">Nucleotide-binding</keyword>
<dbReference type="InterPro" id="IPR003778">
    <property type="entry name" value="CT_A_B"/>
</dbReference>